<dbReference type="EMBL" id="VHSG01000004">
    <property type="protein sequence ID" value="TQV85186.1"/>
    <property type="molecule type" value="Genomic_DNA"/>
</dbReference>
<keyword evidence="3" id="KW-1185">Reference proteome</keyword>
<dbReference type="Pfam" id="PF09356">
    <property type="entry name" value="Phage_BR0599"/>
    <property type="match status" value="1"/>
</dbReference>
<dbReference type="Proteomes" id="UP000319732">
    <property type="component" value="Unassembled WGS sequence"/>
</dbReference>
<reference evidence="2 3" key="1">
    <citation type="submission" date="2019-06" db="EMBL/GenBank/DDBJ databases">
        <title>Whole genome sequence for Cellvibrionaceae sp. R142.</title>
        <authorList>
            <person name="Wang G."/>
        </authorList>
    </citation>
    <scope>NUCLEOTIDE SEQUENCE [LARGE SCALE GENOMIC DNA]</scope>
    <source>
        <strain evidence="2 3">R142</strain>
    </source>
</reference>
<organism evidence="2 3">
    <name type="scientific">Exilibacterium tricleocarpae</name>
    <dbReference type="NCBI Taxonomy" id="2591008"/>
    <lineage>
        <taxon>Bacteria</taxon>
        <taxon>Pseudomonadati</taxon>
        <taxon>Pseudomonadota</taxon>
        <taxon>Gammaproteobacteria</taxon>
        <taxon>Cellvibrionales</taxon>
        <taxon>Cellvibrionaceae</taxon>
        <taxon>Exilibacterium</taxon>
    </lineage>
</organism>
<dbReference type="RefSeq" id="WP_142902733.1">
    <property type="nucleotide sequence ID" value="NZ_ML660088.1"/>
</dbReference>
<name>A0A545U6T8_9GAMM</name>
<feature type="domain" description="Bacteriophage phiJL001 Gp84 C-terminal" evidence="1">
    <location>
        <begin position="198"/>
        <end position="256"/>
    </location>
</feature>
<dbReference type="AlphaFoldDB" id="A0A545U6T8"/>
<proteinExistence type="predicted"/>
<protein>
    <submittedName>
        <fullName evidence="2">DUF2163 domain-containing protein</fullName>
    </submittedName>
</protein>
<evidence type="ECO:0000313" key="2">
    <source>
        <dbReference type="EMBL" id="TQV85186.1"/>
    </source>
</evidence>
<comment type="caution">
    <text evidence="2">The sequence shown here is derived from an EMBL/GenBank/DDBJ whole genome shotgun (WGS) entry which is preliminary data.</text>
</comment>
<evidence type="ECO:0000313" key="3">
    <source>
        <dbReference type="Proteomes" id="UP000319732"/>
    </source>
</evidence>
<gene>
    <name evidence="2" type="ORF">FKG94_03075</name>
</gene>
<evidence type="ECO:0000259" key="1">
    <source>
        <dbReference type="Pfam" id="PF09356"/>
    </source>
</evidence>
<sequence>MAFNDLELATEGGLPVVLYEFSLGLTTFYHTSANRDYVLGFNTYTTVPGLDYVGGSQTGDAQDDVTVTLPHNQAVARELLKFIGTREMDIAIFAIHETDVDQEKLLLWAGAVVAPRIRFPSVAFICKSFDHEINRPVLTPTYGPDCQWSQYDENCRLIVSDWELSGTVSAINGLTITTDAIAGQPAEHVRGGRFTTAENLSAWIVSQDATTVLLDRRLPDLAVGQTVTVTPSCRGAFNRCDTVFDNRAQFLGAPHANSLNPFVGEGIDGDK</sequence>
<accession>A0A545U6T8</accession>
<dbReference type="InterPro" id="IPR018964">
    <property type="entry name" value="Phage_phiJL001_Gp84_C"/>
</dbReference>
<dbReference type="OrthoDB" id="6872689at2"/>
<dbReference type="Pfam" id="PF09931">
    <property type="entry name" value="Phage_phiJL001_Gp84_N"/>
    <property type="match status" value="1"/>
</dbReference>